<accession>A0AA37PC50</accession>
<dbReference type="GeneID" id="73330457"/>
<evidence type="ECO:0000313" key="1">
    <source>
        <dbReference type="EMBL" id="GKT49474.1"/>
    </source>
</evidence>
<keyword evidence="2" id="KW-1185">Reference proteome</keyword>
<dbReference type="AlphaFoldDB" id="A0AA37PC50"/>
<reference evidence="1 2" key="1">
    <citation type="submission" date="2022-03" db="EMBL/GenBank/DDBJ databases">
        <title>Genome data of Colletotrichum spp.</title>
        <authorList>
            <person name="Utami Y.D."/>
            <person name="Hiruma K."/>
        </authorList>
    </citation>
    <scope>NUCLEOTIDE SEQUENCE [LARGE SCALE GENOMIC DNA]</scope>
    <source>
        <strain evidence="1 2">MAFF 239500</strain>
    </source>
</reference>
<name>A0AA37PC50_9PEZI</name>
<dbReference type="RefSeq" id="XP_049131824.1">
    <property type="nucleotide sequence ID" value="XM_049275867.1"/>
</dbReference>
<comment type="caution">
    <text evidence="1">The sequence shown here is derived from an EMBL/GenBank/DDBJ whole genome shotgun (WGS) entry which is preliminary data.</text>
</comment>
<dbReference type="EMBL" id="BQXU01000029">
    <property type="protein sequence ID" value="GKT49474.1"/>
    <property type="molecule type" value="Genomic_DNA"/>
</dbReference>
<sequence length="82" mass="8818">MDPHGLSHAIARPMGLMRAMDLQPVWEAAKGHVLHPRPPCGAGPLPPLPAFATRPCWAGKKTAKLVTHAAFLSFPDEFGKVD</sequence>
<organism evidence="1 2">
    <name type="scientific">Colletotrichum spaethianum</name>
    <dbReference type="NCBI Taxonomy" id="700344"/>
    <lineage>
        <taxon>Eukaryota</taxon>
        <taxon>Fungi</taxon>
        <taxon>Dikarya</taxon>
        <taxon>Ascomycota</taxon>
        <taxon>Pezizomycotina</taxon>
        <taxon>Sordariomycetes</taxon>
        <taxon>Hypocreomycetidae</taxon>
        <taxon>Glomerellales</taxon>
        <taxon>Glomerellaceae</taxon>
        <taxon>Colletotrichum</taxon>
        <taxon>Colletotrichum spaethianum species complex</taxon>
    </lineage>
</organism>
<proteinExistence type="predicted"/>
<dbReference type="Proteomes" id="UP001055115">
    <property type="component" value="Unassembled WGS sequence"/>
</dbReference>
<gene>
    <name evidence="1" type="ORF">ColSpa_09655</name>
</gene>
<evidence type="ECO:0000313" key="2">
    <source>
        <dbReference type="Proteomes" id="UP001055115"/>
    </source>
</evidence>
<protein>
    <submittedName>
        <fullName evidence="1">Uncharacterized protein</fullName>
    </submittedName>
</protein>